<evidence type="ECO:0000259" key="2">
    <source>
        <dbReference type="Pfam" id="PF07452"/>
    </source>
</evidence>
<dbReference type="Pfam" id="PF07452">
    <property type="entry name" value="CHRD"/>
    <property type="match status" value="1"/>
</dbReference>
<dbReference type="EMBL" id="JAKLTR010000009">
    <property type="protein sequence ID" value="MCG2615609.1"/>
    <property type="molecule type" value="Genomic_DNA"/>
</dbReference>
<evidence type="ECO:0000313" key="4">
    <source>
        <dbReference type="Proteomes" id="UP001165367"/>
    </source>
</evidence>
<comment type="caution">
    <text evidence="3">The sequence shown here is derived from an EMBL/GenBank/DDBJ whole genome shotgun (WGS) entry which is preliminary data.</text>
</comment>
<keyword evidence="4" id="KW-1185">Reference proteome</keyword>
<proteinExistence type="predicted"/>
<keyword evidence="1" id="KW-0732">Signal</keyword>
<accession>A0ABS9KTK0</accession>
<protein>
    <submittedName>
        <fullName evidence="3">CHRD domain-containing protein</fullName>
    </submittedName>
</protein>
<evidence type="ECO:0000313" key="3">
    <source>
        <dbReference type="EMBL" id="MCG2615609.1"/>
    </source>
</evidence>
<feature type="signal peptide" evidence="1">
    <location>
        <begin position="1"/>
        <end position="18"/>
    </location>
</feature>
<evidence type="ECO:0000256" key="1">
    <source>
        <dbReference type="SAM" id="SignalP"/>
    </source>
</evidence>
<dbReference type="InterPro" id="IPR010895">
    <property type="entry name" value="CHRD"/>
</dbReference>
<feature type="domain" description="CHRD" evidence="2">
    <location>
        <begin position="43"/>
        <end position="169"/>
    </location>
</feature>
<organism evidence="3 4">
    <name type="scientific">Terrimonas ginsenosidimutans</name>
    <dbReference type="NCBI Taxonomy" id="2908004"/>
    <lineage>
        <taxon>Bacteria</taxon>
        <taxon>Pseudomonadati</taxon>
        <taxon>Bacteroidota</taxon>
        <taxon>Chitinophagia</taxon>
        <taxon>Chitinophagales</taxon>
        <taxon>Chitinophagaceae</taxon>
        <taxon>Terrimonas</taxon>
    </lineage>
</organism>
<gene>
    <name evidence="3" type="ORF">LZZ85_15010</name>
</gene>
<dbReference type="PROSITE" id="PS51257">
    <property type="entry name" value="PROKAR_LIPOPROTEIN"/>
    <property type="match status" value="1"/>
</dbReference>
<sequence>MKLFRLTALGFLSFALFMGLSSCEKESEKKKVNFYTKSDISGTGAQIAPNPSPSTGLAKLSVSYDKRTKVLNYTISWSGLSDSVIAVRLNGPAPIGYSALRNPFTVATGDSTSFNTTPYIVLQQTTGTAPRALLPSTGTFTATFPIDEVTATELNLLNQYYYVTLHTKTTLPVPGAARFFFRWFGEVRAQVVFQ</sequence>
<reference evidence="3" key="1">
    <citation type="submission" date="2022-01" db="EMBL/GenBank/DDBJ databases">
        <authorList>
            <person name="Jo J.-H."/>
            <person name="Im W.-T."/>
        </authorList>
    </citation>
    <scope>NUCLEOTIDE SEQUENCE</scope>
    <source>
        <strain evidence="3">NA20</strain>
    </source>
</reference>
<feature type="chain" id="PRO_5046473272" evidence="1">
    <location>
        <begin position="19"/>
        <end position="194"/>
    </location>
</feature>
<dbReference type="Proteomes" id="UP001165367">
    <property type="component" value="Unassembled WGS sequence"/>
</dbReference>
<dbReference type="RefSeq" id="WP_237873547.1">
    <property type="nucleotide sequence ID" value="NZ_JAKLTR010000009.1"/>
</dbReference>
<name>A0ABS9KTK0_9BACT</name>